<evidence type="ECO:0000313" key="4">
    <source>
        <dbReference type="Proteomes" id="UP000567246"/>
    </source>
</evidence>
<dbReference type="InterPro" id="IPR003010">
    <property type="entry name" value="C-N_Hydrolase"/>
</dbReference>
<dbReference type="AlphaFoldDB" id="A0A7W9JKA4"/>
<protein>
    <submittedName>
        <fullName evidence="3">Putative amidohydrolase</fullName>
    </submittedName>
</protein>
<comment type="caution">
    <text evidence="3">The sequence shown here is derived from an EMBL/GenBank/DDBJ whole genome shotgun (WGS) entry which is preliminary data.</text>
</comment>
<feature type="domain" description="CN hydrolase" evidence="2">
    <location>
        <begin position="1"/>
        <end position="240"/>
    </location>
</feature>
<sequence>MRISVGQFGPVGDVEANLAVMARLAARAAGEGAELLVLPEEAMLGAREVGEEFPDAVAAAWEPFAAGLAALAREHGIAVVAGGYEPGPDRRPYNTLLAVGADGARLGAYRKLHLYDAFAHRESDRISPGDGGVAAIELGGLRLGLLTCYDLRFPELSRRLAVEGADVLVIPAAWFSGEHKVEHWRTLLKARAVENTVWVAAADTCSDGTVGHSMIVDPLALPVAELADEREAVVTAEVTRERIDEVREFLPSLANRRTDVL</sequence>
<keyword evidence="3" id="KW-0378">Hydrolase</keyword>
<dbReference type="InterPro" id="IPR001110">
    <property type="entry name" value="UPF0012_CS"/>
</dbReference>
<dbReference type="Proteomes" id="UP000567246">
    <property type="component" value="Unassembled WGS sequence"/>
</dbReference>
<dbReference type="PANTHER" id="PTHR23088:SF27">
    <property type="entry name" value="DEAMINATED GLUTATHIONE AMIDASE"/>
    <property type="match status" value="1"/>
</dbReference>
<accession>A0A7W9JKA4</accession>
<dbReference type="EMBL" id="JACHMW010000001">
    <property type="protein sequence ID" value="MBB5849189.1"/>
    <property type="molecule type" value="Genomic_DNA"/>
</dbReference>
<dbReference type="PROSITE" id="PS01227">
    <property type="entry name" value="UPF0012"/>
    <property type="match status" value="1"/>
</dbReference>
<dbReference type="RefSeq" id="WP_184172630.1">
    <property type="nucleotide sequence ID" value="NZ_BAABAG010000014.1"/>
</dbReference>
<evidence type="ECO:0000256" key="1">
    <source>
        <dbReference type="ARBA" id="ARBA00010613"/>
    </source>
</evidence>
<evidence type="ECO:0000313" key="3">
    <source>
        <dbReference type="EMBL" id="MBB5849189.1"/>
    </source>
</evidence>
<dbReference type="PROSITE" id="PS50263">
    <property type="entry name" value="CN_HYDROLASE"/>
    <property type="match status" value="1"/>
</dbReference>
<name>A0A7W9JKA4_9MICC</name>
<dbReference type="GO" id="GO:0016787">
    <property type="term" value="F:hydrolase activity"/>
    <property type="evidence" value="ECO:0007669"/>
    <property type="project" value="UniProtKB-KW"/>
</dbReference>
<gene>
    <name evidence="3" type="ORF">HDA33_001753</name>
</gene>
<organism evidence="3 4">
    <name type="scientific">Micrococcus endophyticus</name>
    <dbReference type="NCBI Taxonomy" id="455343"/>
    <lineage>
        <taxon>Bacteria</taxon>
        <taxon>Bacillati</taxon>
        <taxon>Actinomycetota</taxon>
        <taxon>Actinomycetes</taxon>
        <taxon>Micrococcales</taxon>
        <taxon>Micrococcaceae</taxon>
        <taxon>Micrococcus</taxon>
    </lineage>
</organism>
<dbReference type="InterPro" id="IPR036526">
    <property type="entry name" value="C-N_Hydrolase_sf"/>
</dbReference>
<dbReference type="PANTHER" id="PTHR23088">
    <property type="entry name" value="NITRILASE-RELATED"/>
    <property type="match status" value="1"/>
</dbReference>
<reference evidence="3 4" key="1">
    <citation type="submission" date="2020-08" db="EMBL/GenBank/DDBJ databases">
        <title>Sequencing the genomes of 1000 actinobacteria strains.</title>
        <authorList>
            <person name="Klenk H.-P."/>
        </authorList>
    </citation>
    <scope>NUCLEOTIDE SEQUENCE [LARGE SCALE GENOMIC DNA]</scope>
    <source>
        <strain evidence="3 4">DSM 17945</strain>
    </source>
</reference>
<dbReference type="Pfam" id="PF00795">
    <property type="entry name" value="CN_hydrolase"/>
    <property type="match status" value="1"/>
</dbReference>
<dbReference type="Gene3D" id="3.60.110.10">
    <property type="entry name" value="Carbon-nitrogen hydrolase"/>
    <property type="match status" value="1"/>
</dbReference>
<proteinExistence type="inferred from homology"/>
<keyword evidence="4" id="KW-1185">Reference proteome</keyword>
<dbReference type="SUPFAM" id="SSF56317">
    <property type="entry name" value="Carbon-nitrogen hydrolase"/>
    <property type="match status" value="1"/>
</dbReference>
<dbReference type="CDD" id="cd07581">
    <property type="entry name" value="nitrilase_3"/>
    <property type="match status" value="1"/>
</dbReference>
<evidence type="ECO:0000259" key="2">
    <source>
        <dbReference type="PROSITE" id="PS50263"/>
    </source>
</evidence>
<comment type="similarity">
    <text evidence="1">Belongs to the carbon-nitrogen hydrolase superfamily. NIT1/NIT2 family.</text>
</comment>